<evidence type="ECO:0000313" key="2">
    <source>
        <dbReference type="EMBL" id="CAD9760210.1"/>
    </source>
</evidence>
<name>A0A7S2TMV5_9EUKA</name>
<evidence type="ECO:0000256" key="1">
    <source>
        <dbReference type="SAM" id="MobiDB-lite"/>
    </source>
</evidence>
<dbReference type="EMBL" id="HBHP01012972">
    <property type="protein sequence ID" value="CAD9760210.1"/>
    <property type="molecule type" value="Transcribed_RNA"/>
</dbReference>
<gene>
    <name evidence="2" type="ORF">LSP00402_LOCUS8053</name>
</gene>
<accession>A0A7S2TMV5</accession>
<protein>
    <submittedName>
        <fullName evidence="2">Uncharacterized protein</fullName>
    </submittedName>
</protein>
<organism evidence="2">
    <name type="scientific">Lotharella oceanica</name>
    <dbReference type="NCBI Taxonomy" id="641309"/>
    <lineage>
        <taxon>Eukaryota</taxon>
        <taxon>Sar</taxon>
        <taxon>Rhizaria</taxon>
        <taxon>Cercozoa</taxon>
        <taxon>Chlorarachniophyceae</taxon>
        <taxon>Lotharella</taxon>
    </lineage>
</organism>
<proteinExistence type="predicted"/>
<reference evidence="2" key="1">
    <citation type="submission" date="2021-01" db="EMBL/GenBank/DDBJ databases">
        <authorList>
            <person name="Corre E."/>
            <person name="Pelletier E."/>
            <person name="Niang G."/>
            <person name="Scheremetjew M."/>
            <person name="Finn R."/>
            <person name="Kale V."/>
            <person name="Holt S."/>
            <person name="Cochrane G."/>
            <person name="Meng A."/>
            <person name="Brown T."/>
            <person name="Cohen L."/>
        </authorList>
    </citation>
    <scope>NUCLEOTIDE SEQUENCE</scope>
    <source>
        <strain evidence="2">CCMP622</strain>
    </source>
</reference>
<dbReference type="AlphaFoldDB" id="A0A7S2TMV5"/>
<feature type="region of interest" description="Disordered" evidence="1">
    <location>
        <begin position="1"/>
        <end position="26"/>
    </location>
</feature>
<sequence length="103" mass="11357">MHSPHETMPSRGIGGGSGDHDVGCPEGFQFDPPVPGIFGFGLHGITVGFFPNVTWDFSFSIVDRVRLPSKGQLEPGRYVFSQRWDCEQTTQVWTSCADVELVL</sequence>